<keyword evidence="5" id="KW-1003">Cell membrane</keyword>
<evidence type="ECO:0000256" key="5">
    <source>
        <dbReference type="ARBA" id="ARBA00022475"/>
    </source>
</evidence>
<evidence type="ECO:0000256" key="2">
    <source>
        <dbReference type="ARBA" id="ARBA00004533"/>
    </source>
</evidence>
<dbReference type="OrthoDB" id="9812260at2"/>
<organism evidence="11 12">
    <name type="scientific">Phytopseudomonas daroniae</name>
    <dbReference type="NCBI Taxonomy" id="2487519"/>
    <lineage>
        <taxon>Bacteria</taxon>
        <taxon>Pseudomonadati</taxon>
        <taxon>Pseudomonadota</taxon>
        <taxon>Gammaproteobacteria</taxon>
        <taxon>Pseudomonadales</taxon>
        <taxon>Pseudomonadaceae</taxon>
        <taxon>Phytopseudomonas</taxon>
    </lineage>
</organism>
<gene>
    <name evidence="11" type="ORF">DNK06_07195</name>
</gene>
<protein>
    <recommendedName>
        <fullName evidence="4">diguanylate cyclase</fullName>
        <ecNumber evidence="4">2.7.7.65</ecNumber>
    </recommendedName>
</protein>
<keyword evidence="12" id="KW-1185">Reference proteome</keyword>
<dbReference type="Pfam" id="PF02743">
    <property type="entry name" value="dCache_1"/>
    <property type="match status" value="1"/>
</dbReference>
<dbReference type="GO" id="GO:0052621">
    <property type="term" value="F:diguanylate cyclase activity"/>
    <property type="evidence" value="ECO:0007669"/>
    <property type="project" value="UniProtKB-EC"/>
</dbReference>
<dbReference type="CDD" id="cd18773">
    <property type="entry name" value="PDC1_HK_sensor"/>
    <property type="match status" value="1"/>
</dbReference>
<dbReference type="RefSeq" id="WP_131179357.1">
    <property type="nucleotide sequence ID" value="NZ_QJUI01000005.1"/>
</dbReference>
<evidence type="ECO:0000256" key="6">
    <source>
        <dbReference type="ARBA" id="ARBA00022692"/>
    </source>
</evidence>
<dbReference type="InterPro" id="IPR029151">
    <property type="entry name" value="Sensor-like_sf"/>
</dbReference>
<evidence type="ECO:0000256" key="3">
    <source>
        <dbReference type="ARBA" id="ARBA00004651"/>
    </source>
</evidence>
<dbReference type="EC" id="2.7.7.65" evidence="4"/>
<dbReference type="EMBL" id="QJUI01000005">
    <property type="protein sequence ID" value="TBU81556.1"/>
    <property type="molecule type" value="Genomic_DNA"/>
</dbReference>
<dbReference type="Gene3D" id="3.30.450.20">
    <property type="entry name" value="PAS domain"/>
    <property type="match status" value="1"/>
</dbReference>
<evidence type="ECO:0000259" key="10">
    <source>
        <dbReference type="PROSITE" id="PS50887"/>
    </source>
</evidence>
<dbReference type="InterPro" id="IPR029787">
    <property type="entry name" value="Nucleotide_cyclase"/>
</dbReference>
<dbReference type="PANTHER" id="PTHR45138">
    <property type="entry name" value="REGULATORY COMPONENTS OF SENSORY TRANSDUCTION SYSTEM"/>
    <property type="match status" value="1"/>
</dbReference>
<evidence type="ECO:0000256" key="7">
    <source>
        <dbReference type="ARBA" id="ARBA00022989"/>
    </source>
</evidence>
<accession>A0A4V2KB03</accession>
<dbReference type="SUPFAM" id="SSF103190">
    <property type="entry name" value="Sensory domain-like"/>
    <property type="match status" value="2"/>
</dbReference>
<dbReference type="GO" id="GO:0005886">
    <property type="term" value="C:plasma membrane"/>
    <property type="evidence" value="ECO:0007669"/>
    <property type="project" value="UniProtKB-SubCell"/>
</dbReference>
<evidence type="ECO:0000256" key="8">
    <source>
        <dbReference type="ARBA" id="ARBA00023136"/>
    </source>
</evidence>
<dbReference type="Gene3D" id="3.30.70.270">
    <property type="match status" value="1"/>
</dbReference>
<evidence type="ECO:0000313" key="11">
    <source>
        <dbReference type="EMBL" id="TBU81556.1"/>
    </source>
</evidence>
<keyword evidence="7" id="KW-1133">Transmembrane helix</keyword>
<dbReference type="InterPro" id="IPR050469">
    <property type="entry name" value="Diguanylate_Cyclase"/>
</dbReference>
<dbReference type="InterPro" id="IPR043128">
    <property type="entry name" value="Rev_trsase/Diguanyl_cyclase"/>
</dbReference>
<dbReference type="FunFam" id="3.30.70.270:FF:000001">
    <property type="entry name" value="Diguanylate cyclase domain protein"/>
    <property type="match status" value="1"/>
</dbReference>
<dbReference type="AlphaFoldDB" id="A0A4V2KB03"/>
<dbReference type="CDD" id="cd18774">
    <property type="entry name" value="PDC2_HK_sensor"/>
    <property type="match status" value="1"/>
</dbReference>
<evidence type="ECO:0000313" key="12">
    <source>
        <dbReference type="Proteomes" id="UP000292302"/>
    </source>
</evidence>
<comment type="cofactor">
    <cofactor evidence="1">
        <name>Mg(2+)</name>
        <dbReference type="ChEBI" id="CHEBI:18420"/>
    </cofactor>
</comment>
<sequence length="519" mass="57519">MPRIDLRQLILALTMVSVALTLANVLHSSYQVQEDLLIRTTLEANRVYAAKLADSTDNFLAATQQQLAYSHADIVEALERPAELEKQARRLQLSTNTFNAVLIVDARGRVLANAPANLNLIGRQLHSEGNRHNLETREPLISQPFVTTVTGRLVITISHPLFAADGSYKGYVSGSIYLQEDNILRSLLGQHYYLDGSYLYVVDSQRHLIYHRDMNRLGNLVNGNPAIEAVIAGEASSMRLRNSQGVEMLAGYAPLQRAGWGLVAQRPRQATLAELEALTWHTLFNTLPLLLFSLLAIWGLSRLISLPLWQLAHQAREMDAPGAREAFEKVRSWYFEAAQLKLSLLAGLRQVNSKIHRLNHESLTDQLTGLANRRGMDSMLGVWQAEGRSFALIVLDIDHFKQVNDLHGHDIGDKALQELAALMREGSRAQDLLCRAGGEEFAMFLPDTSLDNALEIAERLRSAVARHIFATGGHLTVSLGIAHLPETSSSLGDVLKSADLALYQAKHQGRNQAVRGLPR</sequence>
<comment type="caution">
    <text evidence="11">The sequence shown here is derived from an EMBL/GenBank/DDBJ whole genome shotgun (WGS) entry which is preliminary data.</text>
</comment>
<comment type="subcellular location">
    <subcellularLocation>
        <location evidence="2">Cell inner membrane</location>
    </subcellularLocation>
    <subcellularLocation>
        <location evidence="3">Cell membrane</location>
        <topology evidence="3">Multi-pass membrane protein</topology>
    </subcellularLocation>
</comment>
<dbReference type="PANTHER" id="PTHR45138:SF9">
    <property type="entry name" value="DIGUANYLATE CYCLASE DGCM-RELATED"/>
    <property type="match status" value="1"/>
</dbReference>
<dbReference type="Proteomes" id="UP000292302">
    <property type="component" value="Unassembled WGS sequence"/>
</dbReference>
<evidence type="ECO:0000256" key="4">
    <source>
        <dbReference type="ARBA" id="ARBA00012528"/>
    </source>
</evidence>
<dbReference type="SMART" id="SM00267">
    <property type="entry name" value="GGDEF"/>
    <property type="match status" value="1"/>
</dbReference>
<dbReference type="PROSITE" id="PS50887">
    <property type="entry name" value="GGDEF"/>
    <property type="match status" value="1"/>
</dbReference>
<dbReference type="InterPro" id="IPR000160">
    <property type="entry name" value="GGDEF_dom"/>
</dbReference>
<dbReference type="Pfam" id="PF00990">
    <property type="entry name" value="GGDEF"/>
    <property type="match status" value="1"/>
</dbReference>
<keyword evidence="6" id="KW-0812">Transmembrane</keyword>
<proteinExistence type="predicted"/>
<dbReference type="InterPro" id="IPR033479">
    <property type="entry name" value="dCache_1"/>
</dbReference>
<keyword evidence="8" id="KW-0472">Membrane</keyword>
<comment type="catalytic activity">
    <reaction evidence="9">
        <text>2 GTP = 3',3'-c-di-GMP + 2 diphosphate</text>
        <dbReference type="Rhea" id="RHEA:24898"/>
        <dbReference type="ChEBI" id="CHEBI:33019"/>
        <dbReference type="ChEBI" id="CHEBI:37565"/>
        <dbReference type="ChEBI" id="CHEBI:58805"/>
        <dbReference type="EC" id="2.7.7.65"/>
    </reaction>
</comment>
<dbReference type="NCBIfam" id="TIGR00254">
    <property type="entry name" value="GGDEF"/>
    <property type="match status" value="1"/>
</dbReference>
<feature type="domain" description="GGDEF" evidence="10">
    <location>
        <begin position="388"/>
        <end position="518"/>
    </location>
</feature>
<name>A0A4V2KB03_9GAMM</name>
<evidence type="ECO:0000256" key="1">
    <source>
        <dbReference type="ARBA" id="ARBA00001946"/>
    </source>
</evidence>
<dbReference type="SUPFAM" id="SSF55073">
    <property type="entry name" value="Nucleotide cyclase"/>
    <property type="match status" value="1"/>
</dbReference>
<evidence type="ECO:0000256" key="9">
    <source>
        <dbReference type="ARBA" id="ARBA00034247"/>
    </source>
</evidence>
<reference evidence="11 12" key="1">
    <citation type="submission" date="2018-06" db="EMBL/GenBank/DDBJ databases">
        <title>Three novel Pseudomonas species isolated from symptomatic oak.</title>
        <authorList>
            <person name="Bueno-Gonzalez V."/>
            <person name="Brady C."/>
        </authorList>
    </citation>
    <scope>NUCLEOTIDE SEQUENCE [LARGE SCALE GENOMIC DNA]</scope>
    <source>
        <strain evidence="11 12">P9A</strain>
    </source>
</reference>
<dbReference type="CDD" id="cd01949">
    <property type="entry name" value="GGDEF"/>
    <property type="match status" value="1"/>
</dbReference>